<evidence type="ECO:0000256" key="5">
    <source>
        <dbReference type="SAM" id="Phobius"/>
    </source>
</evidence>
<keyword evidence="2 5" id="KW-0812">Transmembrane</keyword>
<evidence type="ECO:0000256" key="2">
    <source>
        <dbReference type="ARBA" id="ARBA00022692"/>
    </source>
</evidence>
<keyword evidence="8" id="KW-1185">Reference proteome</keyword>
<comment type="caution">
    <text evidence="7">The sequence shown here is derived from an EMBL/GenBank/DDBJ whole genome shotgun (WGS) entry which is preliminary data.</text>
</comment>
<comment type="subcellular location">
    <subcellularLocation>
        <location evidence="1">Membrane</location>
        <topology evidence="1">Multi-pass membrane protein</topology>
    </subcellularLocation>
</comment>
<keyword evidence="4 5" id="KW-0472">Membrane</keyword>
<dbReference type="EMBL" id="JARH01000353">
    <property type="protein sequence ID" value="EXF81794.1"/>
    <property type="molecule type" value="Genomic_DNA"/>
</dbReference>
<feature type="transmembrane region" description="Helical" evidence="5">
    <location>
        <begin position="154"/>
        <end position="176"/>
    </location>
</feature>
<reference evidence="7 8" key="1">
    <citation type="submission" date="2014-02" db="EMBL/GenBank/DDBJ databases">
        <title>The genome sequence of Colletotrichum fioriniae PJ7.</title>
        <authorList>
            <person name="Baroncelli R."/>
            <person name="Thon M.R."/>
        </authorList>
    </citation>
    <scope>NUCLEOTIDE SEQUENCE [LARGE SCALE GENOMIC DNA]</scope>
    <source>
        <strain evidence="7 8">PJ7</strain>
    </source>
</reference>
<dbReference type="SUPFAM" id="SSF103473">
    <property type="entry name" value="MFS general substrate transporter"/>
    <property type="match status" value="1"/>
</dbReference>
<dbReference type="Proteomes" id="UP000020467">
    <property type="component" value="Unassembled WGS sequence"/>
</dbReference>
<feature type="transmembrane region" description="Helical" evidence="5">
    <location>
        <begin position="470"/>
        <end position="490"/>
    </location>
</feature>
<evidence type="ECO:0000256" key="4">
    <source>
        <dbReference type="ARBA" id="ARBA00023136"/>
    </source>
</evidence>
<sequence>MGVVDVNSPNDLAGSDPMSDLDRGVVAWDDQHDTQNPRNFPSTKKSTILALLSCMIVLSPYDSFLTSSIIAPAASIIDSEFHNHSSTVSSMVTTIYVFGYLMAHLLINPFKVGPLLLSPLGEFYGRRPVFYYANIFYTLTHVGSALSPNIGCLLAFRTISGFGASACFSVAGGMLADLYDVHQRGVPNAIITTGSLFGPVLGPLFGGIITQRAGWRWIFWALLIASAIVTVLMNLFTPETNVHIILRRKALRVGKETGRTDLLSFYGNQVGTSSKKNPQTLGQALRRPWKMLFRSPLVPIFCVMTGFISALLYILLTSTSSFFQEVYGWPLETAGLAYLGLGFGSLVGLLLFAKTSDLIAARLAKKNGGLYQPEMRLVTAFIPALFIPVTFFWYGWSTYARMHWVVPLISLAPFGFAQVGINASSQAYLIDASGPFASSSYACVTSARCLIGGFLPLVGPSLYRNLGLGWGNSVLGFVSLAMVPIPLLLYRYGQRLRERSPLDRA</sequence>
<accession>A0A010RUL9</accession>
<evidence type="ECO:0000259" key="6">
    <source>
        <dbReference type="PROSITE" id="PS50850"/>
    </source>
</evidence>
<feature type="transmembrane region" description="Helical" evidence="5">
    <location>
        <begin position="336"/>
        <end position="356"/>
    </location>
</feature>
<dbReference type="InterPro" id="IPR020846">
    <property type="entry name" value="MFS_dom"/>
</dbReference>
<dbReference type="CDD" id="cd17323">
    <property type="entry name" value="MFS_Tpo1_MDR_like"/>
    <property type="match status" value="1"/>
</dbReference>
<gene>
    <name evidence="7" type="ORF">CFIO01_04842</name>
</gene>
<feature type="transmembrane region" description="Helical" evidence="5">
    <location>
        <begin position="402"/>
        <end position="424"/>
    </location>
</feature>
<feature type="transmembrane region" description="Helical" evidence="5">
    <location>
        <begin position="377"/>
        <end position="396"/>
    </location>
</feature>
<dbReference type="HOGENOM" id="CLU_008455_1_2_1"/>
<dbReference type="OrthoDB" id="5296287at2759"/>
<feature type="domain" description="Major facilitator superfamily (MFS) profile" evidence="6">
    <location>
        <begin position="48"/>
        <end position="499"/>
    </location>
</feature>
<feature type="transmembrane region" description="Helical" evidence="5">
    <location>
        <begin position="188"/>
        <end position="211"/>
    </location>
</feature>
<evidence type="ECO:0000313" key="8">
    <source>
        <dbReference type="Proteomes" id="UP000020467"/>
    </source>
</evidence>
<dbReference type="PANTHER" id="PTHR23502:SF33">
    <property type="entry name" value="MAJOR FACILITATOR SUPERFAMILY (MFS) PROFILE DOMAIN-CONTAINING PROTEIN-RELATED"/>
    <property type="match status" value="1"/>
</dbReference>
<name>A0A010RUL9_9PEZI</name>
<dbReference type="Gene3D" id="1.20.1250.20">
    <property type="entry name" value="MFS general substrate transporter like domains"/>
    <property type="match status" value="1"/>
</dbReference>
<feature type="transmembrane region" description="Helical" evidence="5">
    <location>
        <begin position="436"/>
        <end position="458"/>
    </location>
</feature>
<dbReference type="KEGG" id="cfj:CFIO01_04842"/>
<feature type="transmembrane region" description="Helical" evidence="5">
    <location>
        <begin position="48"/>
        <end position="77"/>
    </location>
</feature>
<dbReference type="Pfam" id="PF07690">
    <property type="entry name" value="MFS_1"/>
    <property type="match status" value="1"/>
</dbReference>
<dbReference type="InterPro" id="IPR011701">
    <property type="entry name" value="MFS"/>
</dbReference>
<dbReference type="PANTHER" id="PTHR23502">
    <property type="entry name" value="MAJOR FACILITATOR SUPERFAMILY"/>
    <property type="match status" value="1"/>
</dbReference>
<evidence type="ECO:0000256" key="3">
    <source>
        <dbReference type="ARBA" id="ARBA00022989"/>
    </source>
</evidence>
<dbReference type="GO" id="GO:0022857">
    <property type="term" value="F:transmembrane transporter activity"/>
    <property type="evidence" value="ECO:0007669"/>
    <property type="project" value="InterPro"/>
</dbReference>
<dbReference type="InterPro" id="IPR036259">
    <property type="entry name" value="MFS_trans_sf"/>
</dbReference>
<dbReference type="AlphaFoldDB" id="A0A010RUL9"/>
<feature type="transmembrane region" description="Helical" evidence="5">
    <location>
        <begin position="129"/>
        <end position="148"/>
    </location>
</feature>
<keyword evidence="3 5" id="KW-1133">Transmembrane helix</keyword>
<dbReference type="PROSITE" id="PS50850">
    <property type="entry name" value="MFS"/>
    <property type="match status" value="1"/>
</dbReference>
<feature type="transmembrane region" description="Helical" evidence="5">
    <location>
        <begin position="296"/>
        <end position="316"/>
    </location>
</feature>
<evidence type="ECO:0000256" key="1">
    <source>
        <dbReference type="ARBA" id="ARBA00004141"/>
    </source>
</evidence>
<protein>
    <submittedName>
        <fullName evidence="7">Major facilitator superfamily transporter</fullName>
    </submittedName>
</protein>
<feature type="transmembrane region" description="Helical" evidence="5">
    <location>
        <begin position="217"/>
        <end position="237"/>
    </location>
</feature>
<proteinExistence type="predicted"/>
<dbReference type="GO" id="GO:0016020">
    <property type="term" value="C:membrane"/>
    <property type="evidence" value="ECO:0007669"/>
    <property type="project" value="UniProtKB-SubCell"/>
</dbReference>
<organism evidence="7 8">
    <name type="scientific">Colletotrichum fioriniae PJ7</name>
    <dbReference type="NCBI Taxonomy" id="1445577"/>
    <lineage>
        <taxon>Eukaryota</taxon>
        <taxon>Fungi</taxon>
        <taxon>Dikarya</taxon>
        <taxon>Ascomycota</taxon>
        <taxon>Pezizomycotina</taxon>
        <taxon>Sordariomycetes</taxon>
        <taxon>Hypocreomycetidae</taxon>
        <taxon>Glomerellales</taxon>
        <taxon>Glomerellaceae</taxon>
        <taxon>Colletotrichum</taxon>
        <taxon>Colletotrichum acutatum species complex</taxon>
    </lineage>
</organism>
<dbReference type="eggNOG" id="KOG0255">
    <property type="taxonomic scope" value="Eukaryota"/>
</dbReference>
<evidence type="ECO:0000313" key="7">
    <source>
        <dbReference type="EMBL" id="EXF81794.1"/>
    </source>
</evidence>